<dbReference type="OrthoDB" id="407355at2759"/>
<dbReference type="InterPro" id="IPR002509">
    <property type="entry name" value="NODB_dom"/>
</dbReference>
<dbReference type="EMBL" id="CAJVPK010000714">
    <property type="protein sequence ID" value="CAG8542432.1"/>
    <property type="molecule type" value="Genomic_DNA"/>
</dbReference>
<dbReference type="Proteomes" id="UP000789706">
    <property type="component" value="Unassembled WGS sequence"/>
</dbReference>
<feature type="domain" description="NodB homology" evidence="4">
    <location>
        <begin position="40"/>
        <end position="250"/>
    </location>
</feature>
<evidence type="ECO:0000259" key="4">
    <source>
        <dbReference type="PROSITE" id="PS51677"/>
    </source>
</evidence>
<dbReference type="GO" id="GO:0005975">
    <property type="term" value="P:carbohydrate metabolic process"/>
    <property type="evidence" value="ECO:0007669"/>
    <property type="project" value="InterPro"/>
</dbReference>
<feature type="region of interest" description="Disordered" evidence="3">
    <location>
        <begin position="273"/>
        <end position="320"/>
    </location>
</feature>
<evidence type="ECO:0000256" key="2">
    <source>
        <dbReference type="ARBA" id="ARBA00022801"/>
    </source>
</evidence>
<sequence>MTGLEMNRFKSIHYAASSLADLDGWPALDEGPPTSEDFNKLVDFSKVADAPLTILDQDYEITNCDDEGEFCNWSCTQCVRPTDVLSCPNKRDYTSDLVDFLDSQGLKATFFIVGSRVVELHTWSHPMLTSISNEEVIAELQWTAKIINETVGLVPKYMRPPYGDFDDRIRDICAQLGYIITIWDRNTNDWMIGDDTPDFNIQWVPGNFTQWVKENSNTGHISLEHDIYEQSAAQGPKVVPILQKANFNVKPVASCLGDKNPYMNRIIPTATGITGTLTSGTGKPSGSSKPSRASSNPSSTSQTASTSKPSNLGSPTPMSSSERINYNNWLIILGLIELISNNFS</sequence>
<dbReference type="Gene3D" id="3.20.20.370">
    <property type="entry name" value="Glycoside hydrolase/deacetylase"/>
    <property type="match status" value="1"/>
</dbReference>
<dbReference type="Pfam" id="PF01522">
    <property type="entry name" value="Polysacc_deac_1"/>
    <property type="match status" value="1"/>
</dbReference>
<evidence type="ECO:0000256" key="1">
    <source>
        <dbReference type="ARBA" id="ARBA00022723"/>
    </source>
</evidence>
<evidence type="ECO:0000313" key="5">
    <source>
        <dbReference type="EMBL" id="CAG8542432.1"/>
    </source>
</evidence>
<comment type="caution">
    <text evidence="5">The sequence shown here is derived from an EMBL/GenBank/DDBJ whole genome shotgun (WGS) entry which is preliminary data.</text>
</comment>
<dbReference type="PROSITE" id="PS51677">
    <property type="entry name" value="NODB"/>
    <property type="match status" value="1"/>
</dbReference>
<dbReference type="InterPro" id="IPR050248">
    <property type="entry name" value="Polysacc_deacetylase_ArnD"/>
</dbReference>
<dbReference type="GO" id="GO:0016020">
    <property type="term" value="C:membrane"/>
    <property type="evidence" value="ECO:0007669"/>
    <property type="project" value="TreeGrafter"/>
</dbReference>
<keyword evidence="6" id="KW-1185">Reference proteome</keyword>
<gene>
    <name evidence="5" type="ORF">DEBURN_LOCUS6678</name>
</gene>
<name>A0A9N9FLF1_9GLOM</name>
<keyword evidence="1" id="KW-0479">Metal-binding</keyword>
<reference evidence="5" key="1">
    <citation type="submission" date="2021-06" db="EMBL/GenBank/DDBJ databases">
        <authorList>
            <person name="Kallberg Y."/>
            <person name="Tangrot J."/>
            <person name="Rosling A."/>
        </authorList>
    </citation>
    <scope>NUCLEOTIDE SEQUENCE</scope>
    <source>
        <strain evidence="5">AZ414A</strain>
    </source>
</reference>
<evidence type="ECO:0000313" key="6">
    <source>
        <dbReference type="Proteomes" id="UP000789706"/>
    </source>
</evidence>
<dbReference type="InterPro" id="IPR011330">
    <property type="entry name" value="Glyco_hydro/deAcase_b/a-brl"/>
</dbReference>
<dbReference type="PANTHER" id="PTHR10587:SF133">
    <property type="entry name" value="CHITIN DEACETYLASE 1-RELATED"/>
    <property type="match status" value="1"/>
</dbReference>
<dbReference type="AlphaFoldDB" id="A0A9N9FLF1"/>
<dbReference type="GO" id="GO:0046872">
    <property type="term" value="F:metal ion binding"/>
    <property type="evidence" value="ECO:0007669"/>
    <property type="project" value="UniProtKB-KW"/>
</dbReference>
<protein>
    <submittedName>
        <fullName evidence="5">9585_t:CDS:1</fullName>
    </submittedName>
</protein>
<evidence type="ECO:0000256" key="3">
    <source>
        <dbReference type="SAM" id="MobiDB-lite"/>
    </source>
</evidence>
<dbReference type="GO" id="GO:0009272">
    <property type="term" value="P:fungal-type cell wall biogenesis"/>
    <property type="evidence" value="ECO:0007669"/>
    <property type="project" value="UniProtKB-ARBA"/>
</dbReference>
<keyword evidence="2" id="KW-0378">Hydrolase</keyword>
<proteinExistence type="predicted"/>
<dbReference type="SUPFAM" id="SSF88713">
    <property type="entry name" value="Glycoside hydrolase/deacetylase"/>
    <property type="match status" value="1"/>
</dbReference>
<dbReference type="GO" id="GO:0004099">
    <property type="term" value="F:chitin deacetylase activity"/>
    <property type="evidence" value="ECO:0007669"/>
    <property type="project" value="UniProtKB-ARBA"/>
</dbReference>
<accession>A0A9N9FLF1</accession>
<feature type="compositionally biased region" description="Polar residues" evidence="3">
    <location>
        <begin position="311"/>
        <end position="320"/>
    </location>
</feature>
<dbReference type="PANTHER" id="PTHR10587">
    <property type="entry name" value="GLYCOSYL TRANSFERASE-RELATED"/>
    <property type="match status" value="1"/>
</dbReference>
<feature type="compositionally biased region" description="Low complexity" evidence="3">
    <location>
        <begin position="273"/>
        <end position="310"/>
    </location>
</feature>
<organism evidence="5 6">
    <name type="scientific">Diversispora eburnea</name>
    <dbReference type="NCBI Taxonomy" id="1213867"/>
    <lineage>
        <taxon>Eukaryota</taxon>
        <taxon>Fungi</taxon>
        <taxon>Fungi incertae sedis</taxon>
        <taxon>Mucoromycota</taxon>
        <taxon>Glomeromycotina</taxon>
        <taxon>Glomeromycetes</taxon>
        <taxon>Diversisporales</taxon>
        <taxon>Diversisporaceae</taxon>
        <taxon>Diversispora</taxon>
    </lineage>
</organism>